<dbReference type="EMBL" id="CP053452">
    <property type="protein sequence ID" value="QJW93673.1"/>
    <property type="molecule type" value="Genomic_DNA"/>
</dbReference>
<reference evidence="5" key="1">
    <citation type="submission" date="2020-05" db="EMBL/GenBank/DDBJ databases">
        <title>Frigoriglobus tundricola gen. nov., sp. nov., a psychrotolerant cellulolytic planctomycete of the family Gemmataceae with two divergent copies of 16S rRNA gene.</title>
        <authorList>
            <person name="Kulichevskaya I.S."/>
            <person name="Ivanova A.A."/>
            <person name="Naumoff D.G."/>
            <person name="Beletsky A.V."/>
            <person name="Rijpstra W.I.C."/>
            <person name="Sinninghe Damste J.S."/>
            <person name="Mardanov A.V."/>
            <person name="Ravin N.V."/>
            <person name="Dedysh S.N."/>
        </authorList>
    </citation>
    <scope>NUCLEOTIDE SEQUENCE [LARGE SCALE GENOMIC DNA]</scope>
    <source>
        <strain evidence="5">PL17</strain>
    </source>
</reference>
<keyword evidence="1 3" id="KW-0853">WD repeat</keyword>
<feature type="repeat" description="WD" evidence="3">
    <location>
        <begin position="47"/>
        <end position="81"/>
    </location>
</feature>
<keyword evidence="5" id="KW-1185">Reference proteome</keyword>
<dbReference type="Pfam" id="PF00400">
    <property type="entry name" value="WD40"/>
    <property type="match status" value="4"/>
</dbReference>
<name>A0A6M5YK70_9BACT</name>
<evidence type="ECO:0000313" key="4">
    <source>
        <dbReference type="EMBL" id="QJW93673.1"/>
    </source>
</evidence>
<dbReference type="RefSeq" id="WP_171469828.1">
    <property type="nucleotide sequence ID" value="NZ_CP053452.2"/>
</dbReference>
<organism evidence="4 5">
    <name type="scientific">Frigoriglobus tundricola</name>
    <dbReference type="NCBI Taxonomy" id="2774151"/>
    <lineage>
        <taxon>Bacteria</taxon>
        <taxon>Pseudomonadati</taxon>
        <taxon>Planctomycetota</taxon>
        <taxon>Planctomycetia</taxon>
        <taxon>Gemmatales</taxon>
        <taxon>Gemmataceae</taxon>
        <taxon>Frigoriglobus</taxon>
    </lineage>
</organism>
<dbReference type="PROSITE" id="PS00678">
    <property type="entry name" value="WD_REPEATS_1"/>
    <property type="match status" value="1"/>
</dbReference>
<dbReference type="Gene3D" id="2.130.10.10">
    <property type="entry name" value="YVTN repeat-like/Quinoprotein amine dehydrogenase"/>
    <property type="match status" value="2"/>
</dbReference>
<feature type="repeat" description="WD" evidence="3">
    <location>
        <begin position="221"/>
        <end position="262"/>
    </location>
</feature>
<dbReference type="PROSITE" id="PS50082">
    <property type="entry name" value="WD_REPEATS_2"/>
    <property type="match status" value="4"/>
</dbReference>
<dbReference type="KEGG" id="ftj:FTUN_1181"/>
<evidence type="ECO:0000256" key="2">
    <source>
        <dbReference type="ARBA" id="ARBA00022737"/>
    </source>
</evidence>
<dbReference type="PANTHER" id="PTHR19879">
    <property type="entry name" value="TRANSCRIPTION INITIATION FACTOR TFIID"/>
    <property type="match status" value="1"/>
</dbReference>
<evidence type="ECO:0000256" key="3">
    <source>
        <dbReference type="PROSITE-ProRule" id="PRU00221"/>
    </source>
</evidence>
<dbReference type="InterPro" id="IPR015943">
    <property type="entry name" value="WD40/YVTN_repeat-like_dom_sf"/>
</dbReference>
<evidence type="ECO:0000313" key="5">
    <source>
        <dbReference type="Proteomes" id="UP000503447"/>
    </source>
</evidence>
<dbReference type="Proteomes" id="UP000503447">
    <property type="component" value="Chromosome"/>
</dbReference>
<dbReference type="PANTHER" id="PTHR19879:SF9">
    <property type="entry name" value="TRANSCRIPTION INITIATION FACTOR TFIID SUBUNIT 5"/>
    <property type="match status" value="1"/>
</dbReference>
<dbReference type="SMART" id="SM00320">
    <property type="entry name" value="WD40"/>
    <property type="match status" value="6"/>
</dbReference>
<accession>A0A6M5YK70</accession>
<feature type="repeat" description="WD" evidence="3">
    <location>
        <begin position="270"/>
        <end position="298"/>
    </location>
</feature>
<evidence type="ECO:0000256" key="1">
    <source>
        <dbReference type="ARBA" id="ARBA00022574"/>
    </source>
</evidence>
<dbReference type="AlphaFoldDB" id="A0A6M5YK70"/>
<keyword evidence="2" id="KW-0677">Repeat</keyword>
<dbReference type="SUPFAM" id="SSF82171">
    <property type="entry name" value="DPP6 N-terminal domain-like"/>
    <property type="match status" value="1"/>
</dbReference>
<sequence length="298" mass="32294">MRAWKPHGGKVQALAFSPDGRTLATAGGTSRFVWLWDVLTGESLAKLDRHTGSVVAVEFSPDGRHLASLERGGRVLVWDTEAPVHTVAQLDPPGERYVRLLAFAPGGERLVAAGDLDVVWWDRPTAPTVAPRSPSGREGREGRSRVGCIGYVPDGSRFLIGANDLELWQTDLSTPYAFIRPTRQTGIHAFAVSPDAGRVALALKNAVPVYRLGERTREVTLHWGRSPVHAVAFARDGRALCTAGADGTVRVWDAGTWQETRRFDWGIGKVRVVAFSPDGLTCAAGGENGQVVLWDVDE</sequence>
<dbReference type="InterPro" id="IPR001680">
    <property type="entry name" value="WD40_rpt"/>
</dbReference>
<protein>
    <submittedName>
        <fullName evidence="4">Uncharacterized protein</fullName>
    </submittedName>
</protein>
<gene>
    <name evidence="4" type="ORF">FTUN_1181</name>
</gene>
<feature type="repeat" description="WD" evidence="3">
    <location>
        <begin position="4"/>
        <end position="46"/>
    </location>
</feature>
<dbReference type="InterPro" id="IPR019775">
    <property type="entry name" value="WD40_repeat_CS"/>
</dbReference>
<dbReference type="PROSITE" id="PS50294">
    <property type="entry name" value="WD_REPEATS_REGION"/>
    <property type="match status" value="3"/>
</dbReference>
<proteinExistence type="predicted"/>